<dbReference type="NCBIfam" id="TIGR03840">
    <property type="entry name" value="TMPT_Se_Te"/>
    <property type="match status" value="1"/>
</dbReference>
<evidence type="ECO:0000256" key="6">
    <source>
        <dbReference type="ARBA" id="ARBA00022603"/>
    </source>
</evidence>
<name>A0A1A8XY89_9RHOO</name>
<feature type="binding site" evidence="9">
    <location>
        <position position="66"/>
    </location>
    <ligand>
        <name>S-adenosyl-L-methionine</name>
        <dbReference type="ChEBI" id="CHEBI:59789"/>
    </ligand>
</feature>
<feature type="binding site" evidence="9">
    <location>
        <position position="123"/>
    </location>
    <ligand>
        <name>S-adenosyl-L-methionine</name>
        <dbReference type="ChEBI" id="CHEBI:59789"/>
    </ligand>
</feature>
<protein>
    <recommendedName>
        <fullName evidence="4 9">Thiopurine S-methyltransferase</fullName>
        <ecNumber evidence="4 9">2.1.1.67</ecNumber>
    </recommendedName>
    <alternativeName>
        <fullName evidence="9">Thiopurine methyltransferase</fullName>
    </alternativeName>
</protein>
<organism evidence="10 11">
    <name type="scientific">Candidatus Propionivibrio aalborgensis</name>
    <dbReference type="NCBI Taxonomy" id="1860101"/>
    <lineage>
        <taxon>Bacteria</taxon>
        <taxon>Pseudomonadati</taxon>
        <taxon>Pseudomonadota</taxon>
        <taxon>Betaproteobacteria</taxon>
        <taxon>Rhodocyclales</taxon>
        <taxon>Rhodocyclaceae</taxon>
        <taxon>Propionivibrio</taxon>
    </lineage>
</organism>
<dbReference type="EMBL" id="FLQY01000224">
    <property type="protein sequence ID" value="SBT09013.1"/>
    <property type="molecule type" value="Genomic_DNA"/>
</dbReference>
<keyword evidence="7 9" id="KW-0808">Transferase</keyword>
<gene>
    <name evidence="9 10" type="primary">tpm</name>
    <name evidence="10" type="ORF">PROAA_300006</name>
</gene>
<sequence>MDAAFWHQKWEANEIGFHEGEANRLLVKYFNALSLAEGRRVFVPLCGKTLDIAWLLSNGFRVAGAELVESAIEQLFSELGIEPEISEVGEVKRYSAKNIDIFVGNIFSVSSEILGSVDAIYDRAALVALPEEIRRRYTGHLMEITDGTPQLLLTFEYDRSVMDGPPFSISNSEVIEHYGDRYELTLMESIAIPGGLKGKCAATENVWLLKK</sequence>
<reference evidence="10 11" key="1">
    <citation type="submission" date="2016-06" db="EMBL/GenBank/DDBJ databases">
        <authorList>
            <person name="Kjaerup R.B."/>
            <person name="Dalgaard T.S."/>
            <person name="Juul-Madsen H.R."/>
        </authorList>
    </citation>
    <scope>NUCLEOTIDE SEQUENCE [LARGE SCALE GENOMIC DNA]</scope>
    <source>
        <strain evidence="10">2</strain>
    </source>
</reference>
<dbReference type="Gene3D" id="3.40.50.150">
    <property type="entry name" value="Vaccinia Virus protein VP39"/>
    <property type="match status" value="1"/>
</dbReference>
<evidence type="ECO:0000256" key="5">
    <source>
        <dbReference type="ARBA" id="ARBA00022490"/>
    </source>
</evidence>
<evidence type="ECO:0000256" key="2">
    <source>
        <dbReference type="ARBA" id="ARBA00004496"/>
    </source>
</evidence>
<dbReference type="RefSeq" id="WP_186411445.1">
    <property type="nucleotide sequence ID" value="NZ_FLQY01000224.1"/>
</dbReference>
<dbReference type="PIRSF" id="PIRSF023956">
    <property type="entry name" value="Thiopurine_S-methyltransferase"/>
    <property type="match status" value="1"/>
</dbReference>
<keyword evidence="5 9" id="KW-0963">Cytoplasm</keyword>
<keyword evidence="11" id="KW-1185">Reference proteome</keyword>
<dbReference type="AlphaFoldDB" id="A0A1A8XY89"/>
<evidence type="ECO:0000256" key="8">
    <source>
        <dbReference type="ARBA" id="ARBA00022691"/>
    </source>
</evidence>
<proteinExistence type="inferred from homology"/>
<evidence type="ECO:0000313" key="11">
    <source>
        <dbReference type="Proteomes" id="UP000199600"/>
    </source>
</evidence>
<comment type="catalytic activity">
    <reaction evidence="1 9">
        <text>S-adenosyl-L-methionine + a thiopurine = S-adenosyl-L-homocysteine + a thiopurine S-methylether.</text>
        <dbReference type="EC" id="2.1.1.67"/>
    </reaction>
</comment>
<dbReference type="PANTHER" id="PTHR10259">
    <property type="entry name" value="THIOPURINE S-METHYLTRANSFERASE"/>
    <property type="match status" value="1"/>
</dbReference>
<evidence type="ECO:0000313" key="10">
    <source>
        <dbReference type="EMBL" id="SBT09013.1"/>
    </source>
</evidence>
<dbReference type="InterPro" id="IPR008854">
    <property type="entry name" value="TPMT"/>
</dbReference>
<dbReference type="SUPFAM" id="SSF53335">
    <property type="entry name" value="S-adenosyl-L-methionine-dependent methyltransferases"/>
    <property type="match status" value="1"/>
</dbReference>
<evidence type="ECO:0000256" key="1">
    <source>
        <dbReference type="ARBA" id="ARBA00000903"/>
    </source>
</evidence>
<dbReference type="Proteomes" id="UP000199600">
    <property type="component" value="Unassembled WGS sequence"/>
</dbReference>
<evidence type="ECO:0000256" key="7">
    <source>
        <dbReference type="ARBA" id="ARBA00022679"/>
    </source>
</evidence>
<comment type="similarity">
    <text evidence="3 9">Belongs to the class I-like SAM-binding methyltransferase superfamily. TPMT family.</text>
</comment>
<comment type="subcellular location">
    <subcellularLocation>
        <location evidence="2 9">Cytoplasm</location>
    </subcellularLocation>
</comment>
<evidence type="ECO:0000256" key="9">
    <source>
        <dbReference type="HAMAP-Rule" id="MF_00812"/>
    </source>
</evidence>
<evidence type="ECO:0000256" key="3">
    <source>
        <dbReference type="ARBA" id="ARBA00008145"/>
    </source>
</evidence>
<keyword evidence="6 9" id="KW-0489">Methyltransferase</keyword>
<dbReference type="PROSITE" id="PS51585">
    <property type="entry name" value="SAM_MT_TPMT"/>
    <property type="match status" value="1"/>
</dbReference>
<dbReference type="GO" id="GO:0008119">
    <property type="term" value="F:thiopurine S-methyltransferase activity"/>
    <property type="evidence" value="ECO:0007669"/>
    <property type="project" value="UniProtKB-UniRule"/>
</dbReference>
<dbReference type="Pfam" id="PF05724">
    <property type="entry name" value="TPMT"/>
    <property type="match status" value="1"/>
</dbReference>
<feature type="binding site" evidence="9">
    <location>
        <position position="10"/>
    </location>
    <ligand>
        <name>S-adenosyl-L-methionine</name>
        <dbReference type="ChEBI" id="CHEBI:59789"/>
    </ligand>
</feature>
<dbReference type="EC" id="2.1.1.67" evidence="4 9"/>
<accession>A0A1A8XY89</accession>
<dbReference type="InterPro" id="IPR029063">
    <property type="entry name" value="SAM-dependent_MTases_sf"/>
</dbReference>
<dbReference type="PANTHER" id="PTHR10259:SF11">
    <property type="entry name" value="THIOPURINE S-METHYLTRANSFERASE"/>
    <property type="match status" value="1"/>
</dbReference>
<feature type="binding site" evidence="9">
    <location>
        <position position="45"/>
    </location>
    <ligand>
        <name>S-adenosyl-L-methionine</name>
        <dbReference type="ChEBI" id="CHEBI:59789"/>
    </ligand>
</feature>
<keyword evidence="8 9" id="KW-0949">S-adenosyl-L-methionine</keyword>
<dbReference type="InterPro" id="IPR022474">
    <property type="entry name" value="Thiopur_S-MeTfrase_Se/Te_detox"/>
</dbReference>
<dbReference type="FunFam" id="3.40.50.150:FF:000101">
    <property type="entry name" value="Thiopurine S-methyltransferase"/>
    <property type="match status" value="1"/>
</dbReference>
<dbReference type="GO" id="GO:0010038">
    <property type="term" value="P:response to metal ion"/>
    <property type="evidence" value="ECO:0007669"/>
    <property type="project" value="InterPro"/>
</dbReference>
<dbReference type="GO" id="GO:0032259">
    <property type="term" value="P:methylation"/>
    <property type="evidence" value="ECO:0007669"/>
    <property type="project" value="UniProtKB-KW"/>
</dbReference>
<dbReference type="GO" id="GO:0005737">
    <property type="term" value="C:cytoplasm"/>
    <property type="evidence" value="ECO:0007669"/>
    <property type="project" value="UniProtKB-SubCell"/>
</dbReference>
<dbReference type="HAMAP" id="MF_00812">
    <property type="entry name" value="Thiopur_methtran"/>
    <property type="match status" value="1"/>
</dbReference>
<dbReference type="InterPro" id="IPR025835">
    <property type="entry name" value="Thiopurine_S-MeTrfase"/>
</dbReference>
<evidence type="ECO:0000256" key="4">
    <source>
        <dbReference type="ARBA" id="ARBA00011905"/>
    </source>
</evidence>
<dbReference type="NCBIfam" id="NF009732">
    <property type="entry name" value="PRK13255.1"/>
    <property type="match status" value="1"/>
</dbReference>